<name>A0A518G3C1_9BACT</name>
<accession>A0A518G3C1</accession>
<evidence type="ECO:0000256" key="1">
    <source>
        <dbReference type="SAM" id="Phobius"/>
    </source>
</evidence>
<dbReference type="Proteomes" id="UP000318017">
    <property type="component" value="Chromosome"/>
</dbReference>
<keyword evidence="3" id="KW-1185">Reference proteome</keyword>
<organism evidence="2 3">
    <name type="scientific">Aureliella helgolandensis</name>
    <dbReference type="NCBI Taxonomy" id="2527968"/>
    <lineage>
        <taxon>Bacteria</taxon>
        <taxon>Pseudomonadati</taxon>
        <taxon>Planctomycetota</taxon>
        <taxon>Planctomycetia</taxon>
        <taxon>Pirellulales</taxon>
        <taxon>Pirellulaceae</taxon>
        <taxon>Aureliella</taxon>
    </lineage>
</organism>
<proteinExistence type="predicted"/>
<keyword evidence="1" id="KW-0812">Transmembrane</keyword>
<reference evidence="2 3" key="1">
    <citation type="submission" date="2019-02" db="EMBL/GenBank/DDBJ databases">
        <title>Deep-cultivation of Planctomycetes and their phenomic and genomic characterization uncovers novel biology.</title>
        <authorList>
            <person name="Wiegand S."/>
            <person name="Jogler M."/>
            <person name="Boedeker C."/>
            <person name="Pinto D."/>
            <person name="Vollmers J."/>
            <person name="Rivas-Marin E."/>
            <person name="Kohn T."/>
            <person name="Peeters S.H."/>
            <person name="Heuer A."/>
            <person name="Rast P."/>
            <person name="Oberbeckmann S."/>
            <person name="Bunk B."/>
            <person name="Jeske O."/>
            <person name="Meyerdierks A."/>
            <person name="Storesund J.E."/>
            <person name="Kallscheuer N."/>
            <person name="Luecker S."/>
            <person name="Lage O.M."/>
            <person name="Pohl T."/>
            <person name="Merkel B.J."/>
            <person name="Hornburger P."/>
            <person name="Mueller R.-W."/>
            <person name="Bruemmer F."/>
            <person name="Labrenz M."/>
            <person name="Spormann A.M."/>
            <person name="Op den Camp H."/>
            <person name="Overmann J."/>
            <person name="Amann R."/>
            <person name="Jetten M.S.M."/>
            <person name="Mascher T."/>
            <person name="Medema M.H."/>
            <person name="Devos D.P."/>
            <person name="Kaster A.-K."/>
            <person name="Ovreas L."/>
            <person name="Rohde M."/>
            <person name="Galperin M.Y."/>
            <person name="Jogler C."/>
        </authorList>
    </citation>
    <scope>NUCLEOTIDE SEQUENCE [LARGE SCALE GENOMIC DNA]</scope>
    <source>
        <strain evidence="2 3">Q31a</strain>
    </source>
</reference>
<feature type="transmembrane region" description="Helical" evidence="1">
    <location>
        <begin position="87"/>
        <end position="107"/>
    </location>
</feature>
<sequence>MTNPYQPSVSISEPMAGRPRLVLLATALACLAVASTWSNLFDLFSTYFRSDTTVHFHESRVLILLFLSLSIFCLWSEWFGSARLRNCVDFALAPLVLLTFVGLYRMIKRQLDLQELADNPSLSLGWLAFFVIWLYAAASFRHRFKIADCQSVHRGCEVERF</sequence>
<gene>
    <name evidence="2" type="ORF">Q31a_13790</name>
</gene>
<evidence type="ECO:0000313" key="2">
    <source>
        <dbReference type="EMBL" id="QDV23084.1"/>
    </source>
</evidence>
<feature type="transmembrane region" description="Helical" evidence="1">
    <location>
        <begin position="119"/>
        <end position="138"/>
    </location>
</feature>
<keyword evidence="1" id="KW-1133">Transmembrane helix</keyword>
<protein>
    <submittedName>
        <fullName evidence="2">Uncharacterized protein</fullName>
    </submittedName>
</protein>
<evidence type="ECO:0000313" key="3">
    <source>
        <dbReference type="Proteomes" id="UP000318017"/>
    </source>
</evidence>
<feature type="transmembrane region" description="Helical" evidence="1">
    <location>
        <begin position="21"/>
        <end position="41"/>
    </location>
</feature>
<dbReference type="AlphaFoldDB" id="A0A518G3C1"/>
<feature type="transmembrane region" description="Helical" evidence="1">
    <location>
        <begin position="61"/>
        <end position="80"/>
    </location>
</feature>
<dbReference type="EMBL" id="CP036298">
    <property type="protein sequence ID" value="QDV23084.1"/>
    <property type="molecule type" value="Genomic_DNA"/>
</dbReference>
<keyword evidence="1" id="KW-0472">Membrane</keyword>
<dbReference type="KEGG" id="ahel:Q31a_13790"/>